<name>A0A1M7TGW1_9BACT</name>
<dbReference type="RefSeq" id="WP_143145544.1">
    <property type="nucleotide sequence ID" value="NZ_FRDI01000012.1"/>
</dbReference>
<keyword evidence="2" id="KW-1185">Reference proteome</keyword>
<dbReference type="AlphaFoldDB" id="A0A1M7TGW1"/>
<accession>A0A1M7TGW1</accession>
<dbReference type="STRING" id="1121455.SAMN02745728_01984"/>
<evidence type="ECO:0000313" key="2">
    <source>
        <dbReference type="Proteomes" id="UP000186469"/>
    </source>
</evidence>
<dbReference type="Proteomes" id="UP000186469">
    <property type="component" value="Unassembled WGS sequence"/>
</dbReference>
<proteinExistence type="predicted"/>
<dbReference type="EMBL" id="FRDI01000012">
    <property type="protein sequence ID" value="SHN69982.1"/>
    <property type="molecule type" value="Genomic_DNA"/>
</dbReference>
<protein>
    <submittedName>
        <fullName evidence="1">Uncharacterized protein</fullName>
    </submittedName>
</protein>
<reference evidence="1 2" key="1">
    <citation type="submission" date="2016-12" db="EMBL/GenBank/DDBJ databases">
        <authorList>
            <person name="Song W.-J."/>
            <person name="Kurnit D.M."/>
        </authorList>
    </citation>
    <scope>NUCLEOTIDE SEQUENCE [LARGE SCALE GENOMIC DNA]</scope>
    <source>
        <strain evidence="1 2">DSM 11393</strain>
    </source>
</reference>
<organism evidence="1 2">
    <name type="scientific">Desulfovibrio litoralis DSM 11393</name>
    <dbReference type="NCBI Taxonomy" id="1121455"/>
    <lineage>
        <taxon>Bacteria</taxon>
        <taxon>Pseudomonadati</taxon>
        <taxon>Thermodesulfobacteriota</taxon>
        <taxon>Desulfovibrionia</taxon>
        <taxon>Desulfovibrionales</taxon>
        <taxon>Desulfovibrionaceae</taxon>
        <taxon>Desulfovibrio</taxon>
    </lineage>
</organism>
<gene>
    <name evidence="1" type="ORF">SAMN02745728_01984</name>
</gene>
<sequence length="172" mass="20121">MMKNKITRIDNFAWLPGHGSSGYIYANVDLELHIGILYDQTYKNKSQIRLRRFSFPLPSFFLEEASPGPSLLDSWAPEGTLTFNCLYEVENSPWAKQWSEHWQRANSTFKHYGLSLEADNVLFQIVATGWKLSEPRVLCENHNDKKDKYYSLIEQHGIEYLFLKDCYGQPFE</sequence>
<evidence type="ECO:0000313" key="1">
    <source>
        <dbReference type="EMBL" id="SHN69982.1"/>
    </source>
</evidence>